<feature type="region of interest" description="Disordered" evidence="1">
    <location>
        <begin position="1"/>
        <end position="24"/>
    </location>
</feature>
<evidence type="ECO:0000313" key="3">
    <source>
        <dbReference type="EMBL" id="REH49996.1"/>
    </source>
</evidence>
<evidence type="ECO:0000256" key="1">
    <source>
        <dbReference type="SAM" id="MobiDB-lite"/>
    </source>
</evidence>
<dbReference type="EMBL" id="QUNO01000004">
    <property type="protein sequence ID" value="REH49996.1"/>
    <property type="molecule type" value="Genomic_DNA"/>
</dbReference>
<evidence type="ECO:0000313" key="4">
    <source>
        <dbReference type="Proteomes" id="UP000256269"/>
    </source>
</evidence>
<proteinExistence type="predicted"/>
<comment type="caution">
    <text evidence="3">The sequence shown here is derived from an EMBL/GenBank/DDBJ whole genome shotgun (WGS) entry which is preliminary data.</text>
</comment>
<reference evidence="3 4" key="1">
    <citation type="submission" date="2018-08" db="EMBL/GenBank/DDBJ databases">
        <title>Genomic Encyclopedia of Archaeal and Bacterial Type Strains, Phase II (KMG-II): from individual species to whole genera.</title>
        <authorList>
            <person name="Goeker M."/>
        </authorList>
    </citation>
    <scope>NUCLEOTIDE SEQUENCE [LARGE SCALE GENOMIC DNA]</scope>
    <source>
        <strain evidence="3 4">DSM 45791</strain>
    </source>
</reference>
<keyword evidence="2" id="KW-1133">Transmembrane helix</keyword>
<feature type="transmembrane region" description="Helical" evidence="2">
    <location>
        <begin position="44"/>
        <end position="69"/>
    </location>
</feature>
<accession>A0A3E0HUR5</accession>
<feature type="compositionally biased region" description="Polar residues" evidence="1">
    <location>
        <begin position="1"/>
        <end position="10"/>
    </location>
</feature>
<protein>
    <submittedName>
        <fullName evidence="3">Uncharacterized protein</fullName>
    </submittedName>
</protein>
<dbReference type="AlphaFoldDB" id="A0A3E0HUR5"/>
<keyword evidence="2" id="KW-0472">Membrane</keyword>
<keyword evidence="2" id="KW-0812">Transmembrane</keyword>
<keyword evidence="4" id="KW-1185">Reference proteome</keyword>
<sequence>MEKVTSSVWQPPTGRPAGRDPEVRRSLSQLREHSDRLARTWSGLVFLAVLCLFAGLWASLLLATLAVVVTGVRMAGFWFQVGRHLGAMERLLAAEPARSVDAESLGGRLLKIDGKVLRFPTRMPTGRVWVVGPNRAGEAVVFVDAVITPNFGQVVSATPEHLSVRPQRQWRPWQAARAAGRSAARAHARRWLFTIVVTISIGAELAPQPQVLGWLYAIAGSVILVLAGRQWLRIVPSLHASRQLREPLVEYPARVITEKSVAVTLPDGSELTGVLLWSVQLLANVRASGRLWVAGEPATGTTLGVGVPEYPIAGVVRFN</sequence>
<name>A0A3E0HUR5_9PSEU</name>
<evidence type="ECO:0000256" key="2">
    <source>
        <dbReference type="SAM" id="Phobius"/>
    </source>
</evidence>
<dbReference type="Proteomes" id="UP000256269">
    <property type="component" value="Unassembled WGS sequence"/>
</dbReference>
<organism evidence="3 4">
    <name type="scientific">Kutzneria buriramensis</name>
    <dbReference type="NCBI Taxonomy" id="1045776"/>
    <lineage>
        <taxon>Bacteria</taxon>
        <taxon>Bacillati</taxon>
        <taxon>Actinomycetota</taxon>
        <taxon>Actinomycetes</taxon>
        <taxon>Pseudonocardiales</taxon>
        <taxon>Pseudonocardiaceae</taxon>
        <taxon>Kutzneria</taxon>
    </lineage>
</organism>
<gene>
    <name evidence="3" type="ORF">BCF44_104263</name>
</gene>